<dbReference type="Gene3D" id="3.40.50.300">
    <property type="entry name" value="P-loop containing nucleotide triphosphate hydrolases"/>
    <property type="match status" value="1"/>
</dbReference>
<evidence type="ECO:0000259" key="8">
    <source>
        <dbReference type="PROSITE" id="PS50893"/>
    </source>
</evidence>
<dbReference type="RefSeq" id="WP_190899420.1">
    <property type="nucleotide sequence ID" value="NZ_JACJTE010000075.1"/>
</dbReference>
<dbReference type="SUPFAM" id="SSF52540">
    <property type="entry name" value="P-loop containing nucleoside triphosphate hydrolases"/>
    <property type="match status" value="1"/>
</dbReference>
<reference evidence="10 11" key="1">
    <citation type="journal article" date="2020" name="ISME J.">
        <title>Comparative genomics reveals insights into cyanobacterial evolution and habitat adaptation.</title>
        <authorList>
            <person name="Chen M.Y."/>
            <person name="Teng W.K."/>
            <person name="Zhao L."/>
            <person name="Hu C.X."/>
            <person name="Zhou Y.K."/>
            <person name="Han B.P."/>
            <person name="Song L.R."/>
            <person name="Shu W.S."/>
        </authorList>
    </citation>
    <scope>NUCLEOTIDE SEQUENCE [LARGE SCALE GENOMIC DNA]</scope>
    <source>
        <strain evidence="10 11">FACHB-391</strain>
    </source>
</reference>
<dbReference type="PANTHER" id="PTHR43394">
    <property type="entry name" value="ATP-DEPENDENT PERMEASE MDL1, MITOCHONDRIAL"/>
    <property type="match status" value="1"/>
</dbReference>
<dbReference type="InterPro" id="IPR003593">
    <property type="entry name" value="AAA+_ATPase"/>
</dbReference>
<accession>A0ABR8F8R1</accession>
<dbReference type="GO" id="GO:0005524">
    <property type="term" value="F:ATP binding"/>
    <property type="evidence" value="ECO:0007669"/>
    <property type="project" value="UniProtKB-KW"/>
</dbReference>
<evidence type="ECO:0000313" key="11">
    <source>
        <dbReference type="Proteomes" id="UP000604661"/>
    </source>
</evidence>
<keyword evidence="2 7" id="KW-0812">Transmembrane</keyword>
<dbReference type="Proteomes" id="UP000604661">
    <property type="component" value="Unassembled WGS sequence"/>
</dbReference>
<feature type="transmembrane region" description="Helical" evidence="7">
    <location>
        <begin position="21"/>
        <end position="42"/>
    </location>
</feature>
<evidence type="ECO:0000256" key="1">
    <source>
        <dbReference type="ARBA" id="ARBA00004651"/>
    </source>
</evidence>
<evidence type="ECO:0000256" key="5">
    <source>
        <dbReference type="ARBA" id="ARBA00022989"/>
    </source>
</evidence>
<evidence type="ECO:0000256" key="2">
    <source>
        <dbReference type="ARBA" id="ARBA00022692"/>
    </source>
</evidence>
<keyword evidence="6 7" id="KW-0472">Membrane</keyword>
<feature type="transmembrane region" description="Helical" evidence="7">
    <location>
        <begin position="62"/>
        <end position="80"/>
    </location>
</feature>
<dbReference type="EMBL" id="JACJTE010000075">
    <property type="protein sequence ID" value="MBD2565255.1"/>
    <property type="molecule type" value="Genomic_DNA"/>
</dbReference>
<evidence type="ECO:0000256" key="3">
    <source>
        <dbReference type="ARBA" id="ARBA00022741"/>
    </source>
</evidence>
<dbReference type="SUPFAM" id="SSF90123">
    <property type="entry name" value="ABC transporter transmembrane region"/>
    <property type="match status" value="1"/>
</dbReference>
<dbReference type="Pfam" id="PF00664">
    <property type="entry name" value="ABC_membrane"/>
    <property type="match status" value="1"/>
</dbReference>
<comment type="subcellular location">
    <subcellularLocation>
        <location evidence="1">Cell membrane</location>
        <topology evidence="1">Multi-pass membrane protein</topology>
    </subcellularLocation>
</comment>
<dbReference type="Gene3D" id="1.20.1560.10">
    <property type="entry name" value="ABC transporter type 1, transmembrane domain"/>
    <property type="match status" value="1"/>
</dbReference>
<dbReference type="InterPro" id="IPR011527">
    <property type="entry name" value="ABC1_TM_dom"/>
</dbReference>
<evidence type="ECO:0000313" key="10">
    <source>
        <dbReference type="EMBL" id="MBD2565255.1"/>
    </source>
</evidence>
<feature type="transmembrane region" description="Helical" evidence="7">
    <location>
        <begin position="251"/>
        <end position="271"/>
    </location>
</feature>
<dbReference type="PROSITE" id="PS50893">
    <property type="entry name" value="ABC_TRANSPORTER_2"/>
    <property type="match status" value="1"/>
</dbReference>
<dbReference type="CDD" id="cd18542">
    <property type="entry name" value="ABC_6TM_YknU_like"/>
    <property type="match status" value="1"/>
</dbReference>
<dbReference type="InterPro" id="IPR027417">
    <property type="entry name" value="P-loop_NTPase"/>
</dbReference>
<dbReference type="InterPro" id="IPR017871">
    <property type="entry name" value="ABC_transporter-like_CS"/>
</dbReference>
<evidence type="ECO:0000259" key="9">
    <source>
        <dbReference type="PROSITE" id="PS50929"/>
    </source>
</evidence>
<dbReference type="InterPro" id="IPR003439">
    <property type="entry name" value="ABC_transporter-like_ATP-bd"/>
</dbReference>
<feature type="domain" description="ABC transporter" evidence="8">
    <location>
        <begin position="343"/>
        <end position="576"/>
    </location>
</feature>
<keyword evidence="4 10" id="KW-0067">ATP-binding</keyword>
<evidence type="ECO:0000256" key="6">
    <source>
        <dbReference type="ARBA" id="ARBA00023136"/>
    </source>
</evidence>
<sequence length="576" mass="63814">MKQKPDVPIKALKRILTMLQKYPVMVLAAIASLLIMTVANMATPQIIRWGIDAGIAKNNLKVILTCGGLMVLVALIRGLFNFGQSFFAETVSQGIAYDIRNTFFSQTQHLNLSYHDRTPTSQLLTRINNDIEQIRVFIGATLLQIFGAAIVLLSSVTILLLMNWKLALIALAIIPISFILLGGFFQKNASLFTKAQMQLENLNAILKENLLGVRAVKAFVRQETEINRYGVANQEFIATSIKTIYALRDTFPIIFLISNLLAVIIFGYGGLEVINQSFSIGELIAFNSYLVFIIQPIFQTTFAFQSVAQAAASAARVYEIIDAEIEIRESPNAIFLKKCEGKISFENVDFRYPEAKENTLNSISFEIKPGQTVAILGMTGAGKSTIAKLIPRFYDATNGIVKVDGYDVRSLSLISLRSHIGFISQEANLFSGTIRENIAYGIPDAPLSKVIEAAKFAQIHNFIISLPDSYDTIIGERGIGLSGGQKQRITIARILINDYKILIIDDSLSAVDAKTGALIQEFFKLLMQQRECTIIFLSQRINNIVNSADEVFIINQGQLVTRGSYVELIENTILKI</sequence>
<dbReference type="PROSITE" id="PS00211">
    <property type="entry name" value="ABC_TRANSPORTER_1"/>
    <property type="match status" value="1"/>
</dbReference>
<comment type="caution">
    <text evidence="10">The sequence shown here is derived from an EMBL/GenBank/DDBJ whole genome shotgun (WGS) entry which is preliminary data.</text>
</comment>
<dbReference type="InterPro" id="IPR039421">
    <property type="entry name" value="Type_1_exporter"/>
</dbReference>
<feature type="transmembrane region" description="Helical" evidence="7">
    <location>
        <begin position="166"/>
        <end position="185"/>
    </location>
</feature>
<gene>
    <name evidence="10" type="ORF">H6G95_32710</name>
</gene>
<keyword evidence="11" id="KW-1185">Reference proteome</keyword>
<protein>
    <submittedName>
        <fullName evidence="10">ABC transporter ATP-binding protein</fullName>
    </submittedName>
</protein>
<dbReference type="InterPro" id="IPR036640">
    <property type="entry name" value="ABC1_TM_sf"/>
</dbReference>
<dbReference type="SMART" id="SM00382">
    <property type="entry name" value="AAA"/>
    <property type="match status" value="1"/>
</dbReference>
<feature type="transmembrane region" description="Helical" evidence="7">
    <location>
        <begin position="136"/>
        <end position="160"/>
    </location>
</feature>
<feature type="domain" description="ABC transmembrane type-1" evidence="9">
    <location>
        <begin position="27"/>
        <end position="309"/>
    </location>
</feature>
<dbReference type="PANTHER" id="PTHR43394:SF1">
    <property type="entry name" value="ATP-BINDING CASSETTE SUB-FAMILY B MEMBER 10, MITOCHONDRIAL"/>
    <property type="match status" value="1"/>
</dbReference>
<name>A0ABR8F8R1_NOSLI</name>
<dbReference type="Pfam" id="PF00005">
    <property type="entry name" value="ABC_tran"/>
    <property type="match status" value="1"/>
</dbReference>
<evidence type="ECO:0000256" key="7">
    <source>
        <dbReference type="SAM" id="Phobius"/>
    </source>
</evidence>
<organism evidence="10 11">
    <name type="scientific">Nostoc linckia FACHB-391</name>
    <dbReference type="NCBI Taxonomy" id="2692906"/>
    <lineage>
        <taxon>Bacteria</taxon>
        <taxon>Bacillati</taxon>
        <taxon>Cyanobacteriota</taxon>
        <taxon>Cyanophyceae</taxon>
        <taxon>Nostocales</taxon>
        <taxon>Nostocaceae</taxon>
        <taxon>Nostoc</taxon>
    </lineage>
</organism>
<keyword evidence="5 7" id="KW-1133">Transmembrane helix</keyword>
<proteinExistence type="predicted"/>
<dbReference type="PROSITE" id="PS50929">
    <property type="entry name" value="ABC_TM1F"/>
    <property type="match status" value="1"/>
</dbReference>
<evidence type="ECO:0000256" key="4">
    <source>
        <dbReference type="ARBA" id="ARBA00022840"/>
    </source>
</evidence>
<keyword evidence="3" id="KW-0547">Nucleotide-binding</keyword>